<dbReference type="Gene3D" id="3.30.450.40">
    <property type="match status" value="1"/>
</dbReference>
<gene>
    <name evidence="7" type="ORF">GCM10025760_24480</name>
</gene>
<evidence type="ECO:0000256" key="4">
    <source>
        <dbReference type="SAM" id="Coils"/>
    </source>
</evidence>
<keyword evidence="3" id="KW-0804">Transcription</keyword>
<name>A0ABP9MBF8_9MICO</name>
<feature type="domain" description="IclR-ED" evidence="6">
    <location>
        <begin position="68"/>
        <end position="251"/>
    </location>
</feature>
<dbReference type="Pfam" id="PF01614">
    <property type="entry name" value="IclR_C"/>
    <property type="match status" value="1"/>
</dbReference>
<accession>A0ABP9MBF8</accession>
<reference evidence="8" key="1">
    <citation type="journal article" date="2019" name="Int. J. Syst. Evol. Microbiol.">
        <title>The Global Catalogue of Microorganisms (GCM) 10K type strain sequencing project: providing services to taxonomists for standard genome sequencing and annotation.</title>
        <authorList>
            <consortium name="The Broad Institute Genomics Platform"/>
            <consortium name="The Broad Institute Genome Sequencing Center for Infectious Disease"/>
            <person name="Wu L."/>
            <person name="Ma J."/>
        </authorList>
    </citation>
    <scope>NUCLEOTIDE SEQUENCE [LARGE SCALE GENOMIC DNA]</scope>
    <source>
        <strain evidence="8">JCM 18959</strain>
    </source>
</reference>
<dbReference type="PANTHER" id="PTHR30136:SF35">
    <property type="entry name" value="HTH-TYPE TRANSCRIPTIONAL REGULATOR RV1719"/>
    <property type="match status" value="1"/>
</dbReference>
<evidence type="ECO:0000259" key="6">
    <source>
        <dbReference type="PROSITE" id="PS51078"/>
    </source>
</evidence>
<dbReference type="SUPFAM" id="SSF46785">
    <property type="entry name" value="Winged helix' DNA-binding domain"/>
    <property type="match status" value="1"/>
</dbReference>
<organism evidence="7 8">
    <name type="scientific">Microbacterium yannicii</name>
    <dbReference type="NCBI Taxonomy" id="671622"/>
    <lineage>
        <taxon>Bacteria</taxon>
        <taxon>Bacillati</taxon>
        <taxon>Actinomycetota</taxon>
        <taxon>Actinomycetes</taxon>
        <taxon>Micrococcales</taxon>
        <taxon>Microbacteriaceae</taxon>
        <taxon>Microbacterium</taxon>
    </lineage>
</organism>
<dbReference type="PROSITE" id="PS51077">
    <property type="entry name" value="HTH_ICLR"/>
    <property type="match status" value="1"/>
</dbReference>
<dbReference type="Proteomes" id="UP001501407">
    <property type="component" value="Unassembled WGS sequence"/>
</dbReference>
<dbReference type="Pfam" id="PF09339">
    <property type="entry name" value="HTH_IclR"/>
    <property type="match status" value="1"/>
</dbReference>
<dbReference type="SMART" id="SM00346">
    <property type="entry name" value="HTH_ICLR"/>
    <property type="match status" value="1"/>
</dbReference>
<evidence type="ECO:0000313" key="7">
    <source>
        <dbReference type="EMBL" id="GAA5093812.1"/>
    </source>
</evidence>
<sequence length="251" mass="26154">MSGPSTGVGQALAVLEEVARSGPSLSANGIARALGMPRSSAYRLINSLVSEEYLLRHPELDGFVLGVRVVELAHLVAPSHAPVVPDIVGGLRADTGEAIHLVNYGHGRVVIVDEDPILPLASAERTRRQLASTAIGRLLLAGFVPTTAPPADHERVREVVTTARTSGIAPKEHLRIAAEVGEAGYSWYVERSGHGRACVAVPLRSAEGRLVGGLALSTATGRLEAATRHLDRLRAAAADLSAAASAEITAS</sequence>
<feature type="domain" description="HTH iclR-type" evidence="5">
    <location>
        <begin position="5"/>
        <end position="67"/>
    </location>
</feature>
<dbReference type="InterPro" id="IPR029016">
    <property type="entry name" value="GAF-like_dom_sf"/>
</dbReference>
<keyword evidence="4" id="KW-0175">Coiled coil</keyword>
<dbReference type="SUPFAM" id="SSF55781">
    <property type="entry name" value="GAF domain-like"/>
    <property type="match status" value="1"/>
</dbReference>
<proteinExistence type="predicted"/>
<evidence type="ECO:0000313" key="8">
    <source>
        <dbReference type="Proteomes" id="UP001501407"/>
    </source>
</evidence>
<keyword evidence="1" id="KW-0805">Transcription regulation</keyword>
<evidence type="ECO:0008006" key="9">
    <source>
        <dbReference type="Google" id="ProtNLM"/>
    </source>
</evidence>
<keyword evidence="8" id="KW-1185">Reference proteome</keyword>
<protein>
    <recommendedName>
        <fullName evidence="9">IclR family transcriptional regulator</fullName>
    </recommendedName>
</protein>
<evidence type="ECO:0000256" key="1">
    <source>
        <dbReference type="ARBA" id="ARBA00023015"/>
    </source>
</evidence>
<evidence type="ECO:0000256" key="3">
    <source>
        <dbReference type="ARBA" id="ARBA00023163"/>
    </source>
</evidence>
<dbReference type="InterPro" id="IPR005471">
    <property type="entry name" value="Tscrpt_reg_IclR_N"/>
</dbReference>
<dbReference type="PROSITE" id="PS51078">
    <property type="entry name" value="ICLR_ED"/>
    <property type="match status" value="1"/>
</dbReference>
<dbReference type="RefSeq" id="WP_194414445.1">
    <property type="nucleotide sequence ID" value="NZ_BAABKZ010000002.1"/>
</dbReference>
<dbReference type="InterPro" id="IPR036388">
    <property type="entry name" value="WH-like_DNA-bd_sf"/>
</dbReference>
<dbReference type="EMBL" id="BAABKZ010000002">
    <property type="protein sequence ID" value="GAA5093812.1"/>
    <property type="molecule type" value="Genomic_DNA"/>
</dbReference>
<dbReference type="Gene3D" id="1.10.10.10">
    <property type="entry name" value="Winged helix-like DNA-binding domain superfamily/Winged helix DNA-binding domain"/>
    <property type="match status" value="1"/>
</dbReference>
<dbReference type="InterPro" id="IPR036390">
    <property type="entry name" value="WH_DNA-bd_sf"/>
</dbReference>
<feature type="coiled-coil region" evidence="4">
    <location>
        <begin position="216"/>
        <end position="243"/>
    </location>
</feature>
<dbReference type="InterPro" id="IPR014757">
    <property type="entry name" value="Tscrpt_reg_IclR_C"/>
</dbReference>
<dbReference type="PANTHER" id="PTHR30136">
    <property type="entry name" value="HELIX-TURN-HELIX TRANSCRIPTIONAL REGULATOR, ICLR FAMILY"/>
    <property type="match status" value="1"/>
</dbReference>
<dbReference type="InterPro" id="IPR050707">
    <property type="entry name" value="HTH_MetabolicPath_Reg"/>
</dbReference>
<comment type="caution">
    <text evidence="7">The sequence shown here is derived from an EMBL/GenBank/DDBJ whole genome shotgun (WGS) entry which is preliminary data.</text>
</comment>
<keyword evidence="2" id="KW-0238">DNA-binding</keyword>
<evidence type="ECO:0000259" key="5">
    <source>
        <dbReference type="PROSITE" id="PS51077"/>
    </source>
</evidence>
<evidence type="ECO:0000256" key="2">
    <source>
        <dbReference type="ARBA" id="ARBA00023125"/>
    </source>
</evidence>